<dbReference type="EMBL" id="CAJZAG010000007">
    <property type="protein sequence ID" value="CAG9177713.1"/>
    <property type="molecule type" value="Genomic_DNA"/>
</dbReference>
<dbReference type="Proteomes" id="UP000706525">
    <property type="component" value="Unassembled WGS sequence"/>
</dbReference>
<organism evidence="1 2">
    <name type="scientific">Cupriavidus pampae</name>
    <dbReference type="NCBI Taxonomy" id="659251"/>
    <lineage>
        <taxon>Bacteria</taxon>
        <taxon>Pseudomonadati</taxon>
        <taxon>Pseudomonadota</taxon>
        <taxon>Betaproteobacteria</taxon>
        <taxon>Burkholderiales</taxon>
        <taxon>Burkholderiaceae</taxon>
        <taxon>Cupriavidus</taxon>
    </lineage>
</organism>
<sequence length="176" mass="18772">MSAGGVLQGCSYVFQTVVQDYAYKGGELTLLDGSITYWTNDSSAGIGLKLGVGNNDASGKMVFNPPADAFIKTAHGSTARSARVQNASETPGYTMYSIGLDKQTSEVLKDMLDEVPFQVGFNRKKGGMDVYGSVDPQVAGSVKAGSGLQRRRSKEAPQAFLNCMDELLNASRKPSR</sequence>
<reference evidence="1 2" key="1">
    <citation type="submission" date="2021-08" db="EMBL/GenBank/DDBJ databases">
        <authorList>
            <person name="Peeters C."/>
        </authorList>
    </citation>
    <scope>NUCLEOTIDE SEQUENCE [LARGE SCALE GENOMIC DNA]</scope>
    <source>
        <strain evidence="1 2">LMG 32289</strain>
    </source>
</reference>
<name>A0ABN7YWR6_9BURK</name>
<accession>A0ABN7YWR6</accession>
<proteinExistence type="predicted"/>
<evidence type="ECO:0000313" key="2">
    <source>
        <dbReference type="Proteomes" id="UP000706525"/>
    </source>
</evidence>
<gene>
    <name evidence="1" type="ORF">LMG32289_03882</name>
</gene>
<comment type="caution">
    <text evidence="1">The sequence shown here is derived from an EMBL/GenBank/DDBJ whole genome shotgun (WGS) entry which is preliminary data.</text>
</comment>
<evidence type="ECO:0000313" key="1">
    <source>
        <dbReference type="EMBL" id="CAG9177713.1"/>
    </source>
</evidence>
<keyword evidence="2" id="KW-1185">Reference proteome</keyword>
<protein>
    <submittedName>
        <fullName evidence="1">Uncharacterized protein</fullName>
    </submittedName>
</protein>